<dbReference type="AlphaFoldDB" id="A0A7C3PMD8"/>
<dbReference type="InterPro" id="IPR014747">
    <property type="entry name" value="Bac_photo_RC_H_C"/>
</dbReference>
<evidence type="ECO:0000259" key="2">
    <source>
        <dbReference type="Pfam" id="PF05239"/>
    </source>
</evidence>
<dbReference type="PANTHER" id="PTHR38463">
    <property type="entry name" value="STRESS RESPONSE PROTEIN YSNF"/>
    <property type="match status" value="1"/>
</dbReference>
<comment type="caution">
    <text evidence="4">The sequence shown here is derived from an EMBL/GenBank/DDBJ whole genome shotgun (WGS) entry which is preliminary data.</text>
</comment>
<dbReference type="GO" id="GO:0019684">
    <property type="term" value="P:photosynthesis, light reaction"/>
    <property type="evidence" value="ECO:0007669"/>
    <property type="project" value="InterPro"/>
</dbReference>
<dbReference type="NCBIfam" id="TIGR02271">
    <property type="entry name" value="YsnF/AvaK domain"/>
    <property type="match status" value="1"/>
</dbReference>
<dbReference type="EMBL" id="DSRU01000428">
    <property type="protein sequence ID" value="HFN01621.1"/>
    <property type="molecule type" value="Genomic_DNA"/>
</dbReference>
<reference evidence="4" key="1">
    <citation type="journal article" date="2020" name="mSystems">
        <title>Genome- and Community-Level Interaction Insights into Carbon Utilization and Element Cycling Functions of Hydrothermarchaeota in Hydrothermal Sediment.</title>
        <authorList>
            <person name="Zhou Z."/>
            <person name="Liu Y."/>
            <person name="Xu W."/>
            <person name="Pan J."/>
            <person name="Luo Z.H."/>
            <person name="Li M."/>
        </authorList>
    </citation>
    <scope>NUCLEOTIDE SEQUENCE [LARGE SCALE GENOMIC DNA]</scope>
    <source>
        <strain evidence="4">SpSt-418</strain>
    </source>
</reference>
<dbReference type="PANTHER" id="PTHR38463:SF1">
    <property type="entry name" value="STRESS RESPONSE PROTEIN YSNF"/>
    <property type="match status" value="1"/>
</dbReference>
<feature type="domain" description="PRC-barrel" evidence="2">
    <location>
        <begin position="18"/>
        <end position="85"/>
    </location>
</feature>
<feature type="region of interest" description="Disordered" evidence="1">
    <location>
        <begin position="115"/>
        <end position="192"/>
    </location>
</feature>
<evidence type="ECO:0000259" key="3">
    <source>
        <dbReference type="Pfam" id="PF09557"/>
    </source>
</evidence>
<dbReference type="Gene3D" id="3.90.50.10">
    <property type="entry name" value="Photosynthetic Reaction Center, subunit H, domain 2"/>
    <property type="match status" value="1"/>
</dbReference>
<dbReference type="Pfam" id="PF09557">
    <property type="entry name" value="DUF2382"/>
    <property type="match status" value="1"/>
</dbReference>
<proteinExistence type="predicted"/>
<gene>
    <name evidence="4" type="ORF">ENR64_28550</name>
</gene>
<feature type="domain" description="DUF2382" evidence="3">
    <location>
        <begin position="200"/>
        <end position="311"/>
    </location>
</feature>
<sequence length="331" mass="38211">MPLYKIKDFDSNYQKHFDNKDILGFDLYDHNEKIGSVDNLLVDDNGNFRYFVIHTGIWIFGKRVLLPVGRTRISYDDRRIYADNLSREDVENLPEYDENSALDYDYEERVRNIYRRPGSASSTNTTTGATRPLESSAALESSAPLEGAGYAASQPRNQSRKDVTTHSKSADKPSVYDRDTYSYDREPNLFGINDQDHQSLRLYEERLIADKKRRKVGDVTVGKHVETETANVSVPIEKERVVIERTNPTDATVTSGNADFREGEVARMEVYEEVPDIHKEAYVREQVNVRKEVDRDRADVQDQVRREELDVDTKGQPRVDARPDDRPRRNK</sequence>
<dbReference type="SUPFAM" id="SSF50346">
    <property type="entry name" value="PRC-barrel domain"/>
    <property type="match status" value="1"/>
</dbReference>
<dbReference type="InterPro" id="IPR027275">
    <property type="entry name" value="PRC-brl_dom"/>
</dbReference>
<evidence type="ECO:0000256" key="1">
    <source>
        <dbReference type="SAM" id="MobiDB-lite"/>
    </source>
</evidence>
<feature type="region of interest" description="Disordered" evidence="1">
    <location>
        <begin position="289"/>
        <end position="331"/>
    </location>
</feature>
<dbReference type="InterPro" id="IPR011033">
    <property type="entry name" value="PRC_barrel-like_sf"/>
</dbReference>
<accession>A0A7C3PMD8</accession>
<feature type="compositionally biased region" description="Low complexity" evidence="1">
    <location>
        <begin position="118"/>
        <end position="146"/>
    </location>
</feature>
<feature type="compositionally biased region" description="Basic and acidic residues" evidence="1">
    <location>
        <begin position="159"/>
        <end position="187"/>
    </location>
</feature>
<dbReference type="GO" id="GO:0030077">
    <property type="term" value="C:plasma membrane light-harvesting complex"/>
    <property type="evidence" value="ECO:0007669"/>
    <property type="project" value="InterPro"/>
</dbReference>
<evidence type="ECO:0000313" key="4">
    <source>
        <dbReference type="EMBL" id="HFN01621.1"/>
    </source>
</evidence>
<name>A0A7C3PMD8_9CYAN</name>
<dbReference type="InterPro" id="IPR019060">
    <property type="entry name" value="DUF2382"/>
</dbReference>
<protein>
    <submittedName>
        <fullName evidence="4">DUF2382 domain-containing protein</fullName>
    </submittedName>
</protein>
<organism evidence="4">
    <name type="scientific">Oscillatoriales cyanobacterium SpSt-418</name>
    <dbReference type="NCBI Taxonomy" id="2282169"/>
    <lineage>
        <taxon>Bacteria</taxon>
        <taxon>Bacillati</taxon>
        <taxon>Cyanobacteriota</taxon>
        <taxon>Cyanophyceae</taxon>
        <taxon>Oscillatoriophycideae</taxon>
        <taxon>Oscillatoriales</taxon>
    </lineage>
</organism>
<dbReference type="InterPro" id="IPR052967">
    <property type="entry name" value="Stress_Response_Assoc"/>
</dbReference>
<dbReference type="Pfam" id="PF05239">
    <property type="entry name" value="PRC"/>
    <property type="match status" value="1"/>
</dbReference>